<proteinExistence type="predicted"/>
<evidence type="ECO:0000313" key="2">
    <source>
        <dbReference type="EMBL" id="KAJ7708623.1"/>
    </source>
</evidence>
<gene>
    <name evidence="2" type="ORF">B0H16DRAFT_1703966</name>
</gene>
<reference evidence="2" key="1">
    <citation type="submission" date="2023-03" db="EMBL/GenBank/DDBJ databases">
        <title>Massive genome expansion in bonnet fungi (Mycena s.s.) driven by repeated elements and novel gene families across ecological guilds.</title>
        <authorList>
            <consortium name="Lawrence Berkeley National Laboratory"/>
            <person name="Harder C.B."/>
            <person name="Miyauchi S."/>
            <person name="Viragh M."/>
            <person name="Kuo A."/>
            <person name="Thoen E."/>
            <person name="Andreopoulos B."/>
            <person name="Lu D."/>
            <person name="Skrede I."/>
            <person name="Drula E."/>
            <person name="Henrissat B."/>
            <person name="Morin E."/>
            <person name="Kohler A."/>
            <person name="Barry K."/>
            <person name="LaButti K."/>
            <person name="Morin E."/>
            <person name="Salamov A."/>
            <person name="Lipzen A."/>
            <person name="Mereny Z."/>
            <person name="Hegedus B."/>
            <person name="Baldrian P."/>
            <person name="Stursova M."/>
            <person name="Weitz H."/>
            <person name="Taylor A."/>
            <person name="Grigoriev I.V."/>
            <person name="Nagy L.G."/>
            <person name="Martin F."/>
            <person name="Kauserud H."/>
        </authorList>
    </citation>
    <scope>NUCLEOTIDE SEQUENCE</scope>
    <source>
        <strain evidence="2">CBHHK182m</strain>
    </source>
</reference>
<evidence type="ECO:0000256" key="1">
    <source>
        <dbReference type="SAM" id="MobiDB-lite"/>
    </source>
</evidence>
<accession>A0AAD7GZU5</accession>
<feature type="region of interest" description="Disordered" evidence="1">
    <location>
        <begin position="170"/>
        <end position="192"/>
    </location>
</feature>
<dbReference type="Proteomes" id="UP001215598">
    <property type="component" value="Unassembled WGS sequence"/>
</dbReference>
<evidence type="ECO:0000313" key="3">
    <source>
        <dbReference type="Proteomes" id="UP001215598"/>
    </source>
</evidence>
<keyword evidence="3" id="KW-1185">Reference proteome</keyword>
<protein>
    <submittedName>
        <fullName evidence="2">Uncharacterized protein</fullName>
    </submittedName>
</protein>
<comment type="caution">
    <text evidence="2">The sequence shown here is derived from an EMBL/GenBank/DDBJ whole genome shotgun (WGS) entry which is preliminary data.</text>
</comment>
<organism evidence="2 3">
    <name type="scientific">Mycena metata</name>
    <dbReference type="NCBI Taxonomy" id="1033252"/>
    <lineage>
        <taxon>Eukaryota</taxon>
        <taxon>Fungi</taxon>
        <taxon>Dikarya</taxon>
        <taxon>Basidiomycota</taxon>
        <taxon>Agaricomycotina</taxon>
        <taxon>Agaricomycetes</taxon>
        <taxon>Agaricomycetidae</taxon>
        <taxon>Agaricales</taxon>
        <taxon>Marasmiineae</taxon>
        <taxon>Mycenaceae</taxon>
        <taxon>Mycena</taxon>
    </lineage>
</organism>
<dbReference type="AlphaFoldDB" id="A0AAD7GZU5"/>
<name>A0AAD7GZU5_9AGAR</name>
<sequence>MGDILNRGLLQVKGVSLSTPSLRSRPISQIFPPIVLPRCIISFLISSPGLTGYNTPLTPINIQSHTMLCRQTFVNVRALWLSYAVADPSRWRARRCESNRSLPSPVHHLAALCLLQLCSPLPCRPAPASPTDKLLEAEYLRPSVRYFLPSLPRPGLIYFRRAPNAAPPLSPPCAQSECSNPRSRPRAAERAPRGTVQYSAVVPYVV</sequence>
<dbReference type="EMBL" id="JARKIB010000429">
    <property type="protein sequence ID" value="KAJ7708623.1"/>
    <property type="molecule type" value="Genomic_DNA"/>
</dbReference>